<keyword evidence="1" id="KW-0238">DNA-binding</keyword>
<dbReference type="InterPro" id="IPR011010">
    <property type="entry name" value="DNA_brk_join_enz"/>
</dbReference>
<evidence type="ECO:0000256" key="3">
    <source>
        <dbReference type="SAM" id="MobiDB-lite"/>
    </source>
</evidence>
<feature type="region of interest" description="Disordered" evidence="3">
    <location>
        <begin position="380"/>
        <end position="402"/>
    </location>
</feature>
<evidence type="ECO:0000256" key="1">
    <source>
        <dbReference type="ARBA" id="ARBA00023125"/>
    </source>
</evidence>
<evidence type="ECO:0008006" key="6">
    <source>
        <dbReference type="Google" id="ProtNLM"/>
    </source>
</evidence>
<dbReference type="GO" id="GO:0015074">
    <property type="term" value="P:DNA integration"/>
    <property type="evidence" value="ECO:0007669"/>
    <property type="project" value="InterPro"/>
</dbReference>
<evidence type="ECO:0000313" key="4">
    <source>
        <dbReference type="EMBL" id="QZN99655.1"/>
    </source>
</evidence>
<feature type="region of interest" description="Disordered" evidence="3">
    <location>
        <begin position="575"/>
        <end position="627"/>
    </location>
</feature>
<evidence type="ECO:0000313" key="5">
    <source>
        <dbReference type="Proteomes" id="UP000825701"/>
    </source>
</evidence>
<dbReference type="Proteomes" id="UP000825701">
    <property type="component" value="Chromosome"/>
</dbReference>
<organism evidence="4 5">
    <name type="scientific">Chenggangzhangella methanolivorans</name>
    <dbReference type="NCBI Taxonomy" id="1437009"/>
    <lineage>
        <taxon>Bacteria</taxon>
        <taxon>Pseudomonadati</taxon>
        <taxon>Pseudomonadota</taxon>
        <taxon>Alphaproteobacteria</taxon>
        <taxon>Hyphomicrobiales</taxon>
        <taxon>Methylopilaceae</taxon>
        <taxon>Chenggangzhangella</taxon>
    </lineage>
</organism>
<dbReference type="InterPro" id="IPR010998">
    <property type="entry name" value="Integrase_recombinase_N"/>
</dbReference>
<reference evidence="4" key="1">
    <citation type="submission" date="2021-08" db="EMBL/GenBank/DDBJ databases">
        <authorList>
            <person name="Zhang H."/>
            <person name="Xu M."/>
            <person name="Yu Z."/>
            <person name="Yang L."/>
            <person name="Cai Y."/>
        </authorList>
    </citation>
    <scope>NUCLEOTIDE SEQUENCE</scope>
    <source>
        <strain evidence="4">CHL1</strain>
    </source>
</reference>
<proteinExistence type="predicted"/>
<dbReference type="Gene3D" id="1.10.150.130">
    <property type="match status" value="1"/>
</dbReference>
<dbReference type="Gene3D" id="1.10.443.10">
    <property type="entry name" value="Intergrase catalytic core"/>
    <property type="match status" value="1"/>
</dbReference>
<name>A0A9E6UM38_9HYPH</name>
<dbReference type="GO" id="GO:0003677">
    <property type="term" value="F:DNA binding"/>
    <property type="evidence" value="ECO:0007669"/>
    <property type="project" value="UniProtKB-KW"/>
</dbReference>
<keyword evidence="2" id="KW-0233">DNA recombination</keyword>
<evidence type="ECO:0000256" key="2">
    <source>
        <dbReference type="ARBA" id="ARBA00023172"/>
    </source>
</evidence>
<protein>
    <recommendedName>
        <fullName evidence="6">Integrase DNA-binding domain-containing protein</fullName>
    </recommendedName>
</protein>
<dbReference type="AlphaFoldDB" id="A0A9E6UM38"/>
<dbReference type="EMBL" id="CP081869">
    <property type="protein sequence ID" value="QZN99655.1"/>
    <property type="molecule type" value="Genomic_DNA"/>
</dbReference>
<sequence length="627" mass="69502">MTESAVVTLSPALVKEALALAASGYETGVWIRTDTGRTGLQVRVEGRNAVYILRCSNKGKSLTRTLGPVLADQSKLPPEQRTPGLRNVSEARLMAREVRERFVAGLDVSDAWISARRLGQDAATADRTAATVEHVAAGSWTYEDLVERYVALKTRERVTKSGEVRPPKKKSESDVRRYMTYPSTAHLRGRLVRDLTVADLERARDEAWATGATGPQRKIVVYVRGALTWAMRKHAAASGLHGVAPWWLAVEHLDAPTKAQRASVTRSKGPRPLGARDAARLLFVAEKHRVVPGREQSHPTDEVVLAALWWLVLGVQWSHASAGVEREHVYPPEPESLTTWWNVEFDPLLTKSGRWHTLSISQRVYDKTIGRALAAPDRRKGSRYVFPSTTSKDRGRDSHTDRPLGDSALNILIDRLRGKRALVRGGIKLPPSGIDLLEGMPPVSPHKLRSALTTELADLALPAGGATAVLDHKVPGDKADEAHVESEVTRRHYNKSAKARLKYLTLEAWADRVFEEYEALRAAQAEKDAIVQAGIRRRMLRDGLIQKGTAKVMAESKPIPVVELPGDVTIDMPVGWQEEQDRHREQQEAEEARRAEEENARAAAERKPLSEGLKALLKTRPDDLSED</sequence>
<dbReference type="InterPro" id="IPR013762">
    <property type="entry name" value="Integrase-like_cat_sf"/>
</dbReference>
<dbReference type="RefSeq" id="WP_261402748.1">
    <property type="nucleotide sequence ID" value="NZ_CP081869.1"/>
</dbReference>
<keyword evidence="5" id="KW-1185">Reference proteome</keyword>
<accession>A0A9E6UM38</accession>
<gene>
    <name evidence="4" type="ORF">K6K41_23650</name>
</gene>
<dbReference type="KEGG" id="cmet:K6K41_23650"/>
<feature type="compositionally biased region" description="Basic and acidic residues" evidence="3">
    <location>
        <begin position="579"/>
        <end position="609"/>
    </location>
</feature>
<feature type="compositionally biased region" description="Basic and acidic residues" evidence="3">
    <location>
        <begin position="391"/>
        <end position="402"/>
    </location>
</feature>
<dbReference type="SUPFAM" id="SSF56349">
    <property type="entry name" value="DNA breaking-rejoining enzymes"/>
    <property type="match status" value="1"/>
</dbReference>
<dbReference type="GO" id="GO:0006310">
    <property type="term" value="P:DNA recombination"/>
    <property type="evidence" value="ECO:0007669"/>
    <property type="project" value="UniProtKB-KW"/>
</dbReference>